<organism evidence="1 2">
    <name type="scientific">Trifolium pratense</name>
    <name type="common">Red clover</name>
    <dbReference type="NCBI Taxonomy" id="57577"/>
    <lineage>
        <taxon>Eukaryota</taxon>
        <taxon>Viridiplantae</taxon>
        <taxon>Streptophyta</taxon>
        <taxon>Embryophyta</taxon>
        <taxon>Tracheophyta</taxon>
        <taxon>Spermatophyta</taxon>
        <taxon>Magnoliopsida</taxon>
        <taxon>eudicotyledons</taxon>
        <taxon>Gunneridae</taxon>
        <taxon>Pentapetalae</taxon>
        <taxon>rosids</taxon>
        <taxon>fabids</taxon>
        <taxon>Fabales</taxon>
        <taxon>Fabaceae</taxon>
        <taxon>Papilionoideae</taxon>
        <taxon>50 kb inversion clade</taxon>
        <taxon>NPAAA clade</taxon>
        <taxon>Hologalegina</taxon>
        <taxon>IRL clade</taxon>
        <taxon>Trifolieae</taxon>
        <taxon>Trifolium</taxon>
    </lineage>
</organism>
<name>A0ACB0KJ17_TRIPR</name>
<reference evidence="1" key="1">
    <citation type="submission" date="2023-10" db="EMBL/GenBank/DDBJ databases">
        <authorList>
            <person name="Rodriguez Cubillos JULIANA M."/>
            <person name="De Vega J."/>
        </authorList>
    </citation>
    <scope>NUCLEOTIDE SEQUENCE</scope>
</reference>
<evidence type="ECO:0000313" key="2">
    <source>
        <dbReference type="Proteomes" id="UP001177021"/>
    </source>
</evidence>
<protein>
    <submittedName>
        <fullName evidence="1">Uncharacterized protein</fullName>
    </submittedName>
</protein>
<evidence type="ECO:0000313" key="1">
    <source>
        <dbReference type="EMBL" id="CAJ2656683.1"/>
    </source>
</evidence>
<keyword evidence="2" id="KW-1185">Reference proteome</keyword>
<dbReference type="Proteomes" id="UP001177021">
    <property type="component" value="Unassembled WGS sequence"/>
</dbReference>
<dbReference type="EMBL" id="CASHSV030000217">
    <property type="protein sequence ID" value="CAJ2656683.1"/>
    <property type="molecule type" value="Genomic_DNA"/>
</dbReference>
<proteinExistence type="predicted"/>
<comment type="caution">
    <text evidence="1">The sequence shown here is derived from an EMBL/GenBank/DDBJ whole genome shotgun (WGS) entry which is preliminary data.</text>
</comment>
<accession>A0ACB0KJ17</accession>
<gene>
    <name evidence="1" type="ORF">MILVUS5_LOCUS23366</name>
</gene>
<sequence length="97" mass="11131">MSASDPNSAIYVTDSVKDIKNKIYIPIKCLSFFLEDDAELEHIKKEYGAGRMLTGEVKQRLVQVLTELVERHRTTLANVTEEVHTKLITFFFNKSLI</sequence>